<dbReference type="EMBL" id="SDWW01000019">
    <property type="protein sequence ID" value="RYV51212.1"/>
    <property type="molecule type" value="Genomic_DNA"/>
</dbReference>
<dbReference type="Gene3D" id="1.10.10.10">
    <property type="entry name" value="Winged helix-like DNA-binding domain superfamily/Winged helix DNA-binding domain"/>
    <property type="match status" value="1"/>
</dbReference>
<name>A0A4Q5MZD1_9MICO</name>
<dbReference type="InterPro" id="IPR043129">
    <property type="entry name" value="ATPase_NBD"/>
</dbReference>
<accession>A0A4Q5MZD1</accession>
<dbReference type="PANTHER" id="PTHR18964">
    <property type="entry name" value="ROK (REPRESSOR, ORF, KINASE) FAMILY"/>
    <property type="match status" value="1"/>
</dbReference>
<dbReference type="RefSeq" id="WP_130102410.1">
    <property type="nucleotide sequence ID" value="NZ_SDWW01000019.1"/>
</dbReference>
<evidence type="ECO:0000256" key="1">
    <source>
        <dbReference type="ARBA" id="ARBA00006479"/>
    </source>
</evidence>
<keyword evidence="4" id="KW-1185">Reference proteome</keyword>
<dbReference type="Gene3D" id="3.30.420.40">
    <property type="match status" value="2"/>
</dbReference>
<dbReference type="PANTHER" id="PTHR18964:SF149">
    <property type="entry name" value="BIFUNCTIONAL UDP-N-ACETYLGLUCOSAMINE 2-EPIMERASE_N-ACETYLMANNOSAMINE KINASE"/>
    <property type="match status" value="1"/>
</dbReference>
<comment type="caution">
    <text evidence="3">The sequence shown here is derived from an EMBL/GenBank/DDBJ whole genome shotgun (WGS) entry which is preliminary data.</text>
</comment>
<proteinExistence type="inferred from homology"/>
<evidence type="ECO:0000313" key="3">
    <source>
        <dbReference type="EMBL" id="RYV51212.1"/>
    </source>
</evidence>
<dbReference type="InterPro" id="IPR000600">
    <property type="entry name" value="ROK"/>
</dbReference>
<organism evidence="3 4">
    <name type="scientific">Pengzhenrongella frigida</name>
    <dbReference type="NCBI Taxonomy" id="1259133"/>
    <lineage>
        <taxon>Bacteria</taxon>
        <taxon>Bacillati</taxon>
        <taxon>Actinomycetota</taxon>
        <taxon>Actinomycetes</taxon>
        <taxon>Micrococcales</taxon>
        <taxon>Pengzhenrongella</taxon>
    </lineage>
</organism>
<comment type="similarity">
    <text evidence="1">Belongs to the ROK (NagC/XylR) family.</text>
</comment>
<feature type="compositionally biased region" description="Low complexity" evidence="2">
    <location>
        <begin position="16"/>
        <end position="25"/>
    </location>
</feature>
<dbReference type="SUPFAM" id="SSF46785">
    <property type="entry name" value="Winged helix' DNA-binding domain"/>
    <property type="match status" value="1"/>
</dbReference>
<sequence>MADDDFSPRTAHQIRSGGSAPDAGPSPAPTRTRQVSGGGRAARQAGLREHNLSLALRQVLDAQTPVSRAGIAAATGLARATVSGLVDLLIEADLVRELDPPAAVRAGRPAVPLVPARGTVAGVGMEVNVDYIGVRAVDIAGRVLIERIELGDFRRSDPVVVLDRLARIADRTIAALIADGVRIAGTALALPGLVDRITGPLRVAPNLGWRDVDVVALMTSHPVLAGFPPHLANEANLAARAEAHVRRAGGPASFVYVSGEVGIGGAIVLNGEIFRGRHGWSGEIGHMVVDPFGERGAAGGTLESLAGQDALMAGAGIDLSLPISHLADAAAAGDPSALGSLRRGAEALGVALANVANVVDVDEVVLGGTFAPLYPYVHATVADQLAHGVIFAPWAPLRVTESIAGEYPAMTGAALAVVETVVADPGSWLPVAAD</sequence>
<dbReference type="AlphaFoldDB" id="A0A4Q5MZD1"/>
<protein>
    <submittedName>
        <fullName evidence="3">ROK family protein</fullName>
    </submittedName>
</protein>
<feature type="region of interest" description="Disordered" evidence="2">
    <location>
        <begin position="1"/>
        <end position="44"/>
    </location>
</feature>
<dbReference type="Proteomes" id="UP000293764">
    <property type="component" value="Unassembled WGS sequence"/>
</dbReference>
<dbReference type="SUPFAM" id="SSF53067">
    <property type="entry name" value="Actin-like ATPase domain"/>
    <property type="match status" value="1"/>
</dbReference>
<evidence type="ECO:0000313" key="4">
    <source>
        <dbReference type="Proteomes" id="UP000293764"/>
    </source>
</evidence>
<dbReference type="InterPro" id="IPR036390">
    <property type="entry name" value="WH_DNA-bd_sf"/>
</dbReference>
<reference evidence="3 4" key="1">
    <citation type="submission" date="2019-01" db="EMBL/GenBank/DDBJ databases">
        <title>Novel species of Cellulomonas.</title>
        <authorList>
            <person name="Liu Q."/>
            <person name="Xin Y.-H."/>
        </authorList>
    </citation>
    <scope>NUCLEOTIDE SEQUENCE [LARGE SCALE GENOMIC DNA]</scope>
    <source>
        <strain evidence="3 4">HLT2-17</strain>
    </source>
</reference>
<evidence type="ECO:0000256" key="2">
    <source>
        <dbReference type="SAM" id="MobiDB-lite"/>
    </source>
</evidence>
<dbReference type="Pfam" id="PF00480">
    <property type="entry name" value="ROK"/>
    <property type="match status" value="1"/>
</dbReference>
<gene>
    <name evidence="3" type="ORF">EUA98_09325</name>
</gene>
<dbReference type="InterPro" id="IPR036388">
    <property type="entry name" value="WH-like_DNA-bd_sf"/>
</dbReference>
<dbReference type="OrthoDB" id="5174513at2"/>